<gene>
    <name evidence="1" type="ORF">EVAR_333_1</name>
</gene>
<evidence type="ECO:0000313" key="2">
    <source>
        <dbReference type="Proteomes" id="UP000299102"/>
    </source>
</evidence>
<name>A0A4C1SCV4_EUMVA</name>
<reference evidence="1 2" key="1">
    <citation type="journal article" date="2019" name="Commun. Biol.">
        <title>The bagworm genome reveals a unique fibroin gene that provides high tensile strength.</title>
        <authorList>
            <person name="Kono N."/>
            <person name="Nakamura H."/>
            <person name="Ohtoshi R."/>
            <person name="Tomita M."/>
            <person name="Numata K."/>
            <person name="Arakawa K."/>
        </authorList>
    </citation>
    <scope>NUCLEOTIDE SEQUENCE [LARGE SCALE GENOMIC DNA]</scope>
</reference>
<sequence length="125" mass="13998">MLTREVTPPPRLQLNRALPKNHKFSSAIGPINTLRGTNGRCTLLFGFVGTFILNFTVPLASPRITQGLAHISLHGREEREREGERPILSDAAGMEQRRAMCTQRYQAIELDKVAQACVVDFRPQT</sequence>
<evidence type="ECO:0000313" key="1">
    <source>
        <dbReference type="EMBL" id="GBO98929.1"/>
    </source>
</evidence>
<accession>A0A4C1SCV4</accession>
<dbReference type="EMBL" id="BGZK01000002">
    <property type="protein sequence ID" value="GBO98929.1"/>
    <property type="molecule type" value="Genomic_DNA"/>
</dbReference>
<organism evidence="1 2">
    <name type="scientific">Eumeta variegata</name>
    <name type="common">Bagworm moth</name>
    <name type="synonym">Eumeta japonica</name>
    <dbReference type="NCBI Taxonomy" id="151549"/>
    <lineage>
        <taxon>Eukaryota</taxon>
        <taxon>Metazoa</taxon>
        <taxon>Ecdysozoa</taxon>
        <taxon>Arthropoda</taxon>
        <taxon>Hexapoda</taxon>
        <taxon>Insecta</taxon>
        <taxon>Pterygota</taxon>
        <taxon>Neoptera</taxon>
        <taxon>Endopterygota</taxon>
        <taxon>Lepidoptera</taxon>
        <taxon>Glossata</taxon>
        <taxon>Ditrysia</taxon>
        <taxon>Tineoidea</taxon>
        <taxon>Psychidae</taxon>
        <taxon>Oiketicinae</taxon>
        <taxon>Eumeta</taxon>
    </lineage>
</organism>
<keyword evidence="2" id="KW-1185">Reference proteome</keyword>
<protein>
    <submittedName>
        <fullName evidence="1">Uncharacterized protein</fullName>
    </submittedName>
</protein>
<comment type="caution">
    <text evidence="1">The sequence shown here is derived from an EMBL/GenBank/DDBJ whole genome shotgun (WGS) entry which is preliminary data.</text>
</comment>
<proteinExistence type="predicted"/>
<dbReference type="AlphaFoldDB" id="A0A4C1SCV4"/>
<dbReference type="Proteomes" id="UP000299102">
    <property type="component" value="Unassembled WGS sequence"/>
</dbReference>